<evidence type="ECO:0000313" key="3">
    <source>
        <dbReference type="Proteomes" id="UP000626844"/>
    </source>
</evidence>
<keyword evidence="3" id="KW-1185">Reference proteome</keyword>
<gene>
    <name evidence="2" type="ORF">IC621_03155</name>
</gene>
<proteinExistence type="predicted"/>
<sequence>MQKQNSNTSKTVIETGKRHVQEDVYDVYSPDPNNPNSYDRTGKLKESWEVENTPDGIAVYNSREDDGRNVAEIVESGQGYQYDFEYNGKPRPFSENTRKELRGSNKLRESLKQDLKSLGIKVE</sequence>
<dbReference type="AlphaFoldDB" id="A0A926RW59"/>
<feature type="region of interest" description="Disordered" evidence="1">
    <location>
        <begin position="1"/>
        <end position="44"/>
    </location>
</feature>
<comment type="caution">
    <text evidence="2">The sequence shown here is derived from an EMBL/GenBank/DDBJ whole genome shotgun (WGS) entry which is preliminary data.</text>
</comment>
<protein>
    <submittedName>
        <fullName evidence="2">Uncharacterized protein</fullName>
    </submittedName>
</protein>
<name>A0A926RW59_9BACI</name>
<feature type="compositionally biased region" description="Polar residues" evidence="1">
    <location>
        <begin position="1"/>
        <end position="12"/>
    </location>
</feature>
<evidence type="ECO:0000313" key="2">
    <source>
        <dbReference type="EMBL" id="MBD1379220.1"/>
    </source>
</evidence>
<dbReference type="Proteomes" id="UP000626844">
    <property type="component" value="Unassembled WGS sequence"/>
</dbReference>
<dbReference type="EMBL" id="JACXAI010000002">
    <property type="protein sequence ID" value="MBD1379220.1"/>
    <property type="molecule type" value="Genomic_DNA"/>
</dbReference>
<evidence type="ECO:0000256" key="1">
    <source>
        <dbReference type="SAM" id="MobiDB-lite"/>
    </source>
</evidence>
<feature type="compositionally biased region" description="Basic and acidic residues" evidence="1">
    <location>
        <begin position="96"/>
        <end position="108"/>
    </location>
</feature>
<accession>A0A926RW59</accession>
<organism evidence="2 3">
    <name type="scientific">Metabacillus arenae</name>
    <dbReference type="NCBI Taxonomy" id="2771434"/>
    <lineage>
        <taxon>Bacteria</taxon>
        <taxon>Bacillati</taxon>
        <taxon>Bacillota</taxon>
        <taxon>Bacilli</taxon>
        <taxon>Bacillales</taxon>
        <taxon>Bacillaceae</taxon>
        <taxon>Metabacillus</taxon>
    </lineage>
</organism>
<reference evidence="2" key="1">
    <citation type="submission" date="2020-09" db="EMBL/GenBank/DDBJ databases">
        <title>A novel bacterium of genus Bacillus, isolated from South China Sea.</title>
        <authorList>
            <person name="Huang H."/>
            <person name="Mo K."/>
            <person name="Hu Y."/>
        </authorList>
    </citation>
    <scope>NUCLEOTIDE SEQUENCE</scope>
    <source>
        <strain evidence="2">IB182487</strain>
    </source>
</reference>
<feature type="region of interest" description="Disordered" evidence="1">
    <location>
        <begin position="82"/>
        <end position="108"/>
    </location>
</feature>